<dbReference type="Proteomes" id="UP001169217">
    <property type="component" value="Unassembled WGS sequence"/>
</dbReference>
<name>A0ABQ9PKQ7_9PEZI</name>
<evidence type="ECO:0000313" key="1">
    <source>
        <dbReference type="EMBL" id="KAK0370545.1"/>
    </source>
</evidence>
<dbReference type="EMBL" id="JARUPT010000526">
    <property type="protein sequence ID" value="KAK0370545.1"/>
    <property type="molecule type" value="Genomic_DNA"/>
</dbReference>
<reference evidence="1" key="1">
    <citation type="submission" date="2023-04" db="EMBL/GenBank/DDBJ databases">
        <title>Colletotrichum limetticola genome sequence.</title>
        <authorList>
            <person name="Baroncelli R."/>
        </authorList>
    </citation>
    <scope>NUCLEOTIDE SEQUENCE</scope>
    <source>
        <strain evidence="1">KLA-Anderson</strain>
    </source>
</reference>
<protein>
    <submittedName>
        <fullName evidence="1">Uncharacterized protein</fullName>
    </submittedName>
</protein>
<keyword evidence="2" id="KW-1185">Reference proteome</keyword>
<gene>
    <name evidence="1" type="ORF">CLIM01_12099</name>
</gene>
<comment type="caution">
    <text evidence="1">The sequence shown here is derived from an EMBL/GenBank/DDBJ whole genome shotgun (WGS) entry which is preliminary data.</text>
</comment>
<evidence type="ECO:0000313" key="2">
    <source>
        <dbReference type="Proteomes" id="UP001169217"/>
    </source>
</evidence>
<organism evidence="1 2">
    <name type="scientific">Colletotrichum limetticola</name>
    <dbReference type="NCBI Taxonomy" id="1209924"/>
    <lineage>
        <taxon>Eukaryota</taxon>
        <taxon>Fungi</taxon>
        <taxon>Dikarya</taxon>
        <taxon>Ascomycota</taxon>
        <taxon>Pezizomycotina</taxon>
        <taxon>Sordariomycetes</taxon>
        <taxon>Hypocreomycetidae</taxon>
        <taxon>Glomerellales</taxon>
        <taxon>Glomerellaceae</taxon>
        <taxon>Colletotrichum</taxon>
        <taxon>Colletotrichum acutatum species complex</taxon>
    </lineage>
</organism>
<sequence length="38" mass="4341">MRFVDEGFSLSRVFLQTTWPPTRGRYSHDVLSSLGEPA</sequence>
<proteinExistence type="predicted"/>
<accession>A0ABQ9PKQ7</accession>